<organism evidence="1">
    <name type="scientific">marine sediment metagenome</name>
    <dbReference type="NCBI Taxonomy" id="412755"/>
    <lineage>
        <taxon>unclassified sequences</taxon>
        <taxon>metagenomes</taxon>
        <taxon>ecological metagenomes</taxon>
    </lineage>
</organism>
<comment type="caution">
    <text evidence="1">The sequence shown here is derived from an EMBL/GenBank/DDBJ whole genome shotgun (WGS) entry which is preliminary data.</text>
</comment>
<protein>
    <recommendedName>
        <fullName evidence="2">Glycosyl transferase family 1 domain-containing protein</fullName>
    </recommendedName>
</protein>
<reference evidence="1" key="1">
    <citation type="journal article" date="2015" name="Nature">
        <title>Complex archaea that bridge the gap between prokaryotes and eukaryotes.</title>
        <authorList>
            <person name="Spang A."/>
            <person name="Saw J.H."/>
            <person name="Jorgensen S.L."/>
            <person name="Zaremba-Niedzwiedzka K."/>
            <person name="Martijn J."/>
            <person name="Lind A.E."/>
            <person name="van Eijk R."/>
            <person name="Schleper C."/>
            <person name="Guy L."/>
            <person name="Ettema T.J."/>
        </authorList>
    </citation>
    <scope>NUCLEOTIDE SEQUENCE</scope>
</reference>
<name>A0A0F9XD85_9ZZZZ</name>
<dbReference type="SUPFAM" id="SSF53756">
    <property type="entry name" value="UDP-Glycosyltransferase/glycogen phosphorylase"/>
    <property type="match status" value="1"/>
</dbReference>
<proteinExistence type="predicted"/>
<dbReference type="Pfam" id="PF13692">
    <property type="entry name" value="Glyco_trans_1_4"/>
    <property type="match status" value="1"/>
</dbReference>
<dbReference type="EMBL" id="LAZR01000116">
    <property type="protein sequence ID" value="KKN89743.1"/>
    <property type="molecule type" value="Genomic_DNA"/>
</dbReference>
<dbReference type="PANTHER" id="PTHR12526:SF630">
    <property type="entry name" value="GLYCOSYLTRANSFERASE"/>
    <property type="match status" value="1"/>
</dbReference>
<sequence>MIKKKTKIKRRPKKLKVAHVVPATPHACGMYETARDLVLAERKLGINAHIVDPRPSRKEVDGKVQRKMKKGKCPKCDEEFDIVLDEQQIPFRPPDWHADRGVCIAPPSFAIESDIIVSHSGVDKQFFDHKGPWIHVAHGRPNSSYRIEQSGATPIYSIYKKMNDEPRWKTMVTLWPGFEHYWRLVFPDVRAFSPFVNLEYWTRQDTDYDFGGRAGKPNVVVADIWRMDKDPFHVLNAFVLFAQKCPEARIHFYGVDKNGRGKNVLFDCLKERKILGELLPMVHHLRDVYSAADILITPHRMATRTVREALACGLQVVAGTGNQYTPFTAEPEDLPEFAEAIESAWKAWRDNRDREMKRNRETAEREFDSANTAQQFITLFEELLGKRVGLKNVG</sequence>
<evidence type="ECO:0000313" key="1">
    <source>
        <dbReference type="EMBL" id="KKN89743.1"/>
    </source>
</evidence>
<accession>A0A0F9XD85</accession>
<gene>
    <name evidence="1" type="ORF">LCGC14_0235890</name>
</gene>
<dbReference type="AlphaFoldDB" id="A0A0F9XD85"/>
<dbReference type="Gene3D" id="3.40.50.2000">
    <property type="entry name" value="Glycogen Phosphorylase B"/>
    <property type="match status" value="1"/>
</dbReference>
<evidence type="ECO:0008006" key="2">
    <source>
        <dbReference type="Google" id="ProtNLM"/>
    </source>
</evidence>
<dbReference type="PANTHER" id="PTHR12526">
    <property type="entry name" value="GLYCOSYLTRANSFERASE"/>
    <property type="match status" value="1"/>
</dbReference>